<dbReference type="FunFam" id="3.90.1030.10:FF:000001">
    <property type="entry name" value="50S ribosomal protein L17"/>
    <property type="match status" value="1"/>
</dbReference>
<feature type="compositionally biased region" description="Acidic residues" evidence="6">
    <location>
        <begin position="155"/>
        <end position="187"/>
    </location>
</feature>
<feature type="region of interest" description="Disordered" evidence="6">
    <location>
        <begin position="125"/>
        <end position="187"/>
    </location>
</feature>
<organism evidence="7 8">
    <name type="scientific">Mumia zhuanghuii</name>
    <dbReference type="NCBI Taxonomy" id="2585211"/>
    <lineage>
        <taxon>Bacteria</taxon>
        <taxon>Bacillati</taxon>
        <taxon>Actinomycetota</taxon>
        <taxon>Actinomycetes</taxon>
        <taxon>Propionibacteriales</taxon>
        <taxon>Nocardioidaceae</taxon>
        <taxon>Mumia</taxon>
    </lineage>
</organism>
<gene>
    <name evidence="4" type="primary">rplQ</name>
    <name evidence="7" type="ORF">FE697_014090</name>
</gene>
<comment type="caution">
    <text evidence="7">The sequence shown here is derived from an EMBL/GenBank/DDBJ whole genome shotgun (WGS) entry which is preliminary data.</text>
</comment>
<comment type="subunit">
    <text evidence="4">Part of the 50S ribosomal subunit. Contacts protein L32.</text>
</comment>
<dbReference type="InterPro" id="IPR000456">
    <property type="entry name" value="Ribosomal_bL17"/>
</dbReference>
<evidence type="ECO:0000256" key="3">
    <source>
        <dbReference type="ARBA" id="ARBA00023274"/>
    </source>
</evidence>
<dbReference type="InterPro" id="IPR047859">
    <property type="entry name" value="Ribosomal_bL17_CS"/>
</dbReference>
<dbReference type="OrthoDB" id="9809073at2"/>
<evidence type="ECO:0000256" key="4">
    <source>
        <dbReference type="HAMAP-Rule" id="MF_01368"/>
    </source>
</evidence>
<dbReference type="EMBL" id="VDFQ02000004">
    <property type="protein sequence ID" value="KAA1422289.1"/>
    <property type="molecule type" value="Genomic_DNA"/>
</dbReference>
<protein>
    <recommendedName>
        <fullName evidence="4">Large ribosomal subunit protein bL17</fullName>
    </recommendedName>
</protein>
<comment type="similarity">
    <text evidence="1 4 5">Belongs to the bacterial ribosomal protein bL17 family.</text>
</comment>
<keyword evidence="2 4" id="KW-0689">Ribosomal protein</keyword>
<dbReference type="GO" id="GO:0006412">
    <property type="term" value="P:translation"/>
    <property type="evidence" value="ECO:0007669"/>
    <property type="project" value="UniProtKB-UniRule"/>
</dbReference>
<accession>A0A5Q6RW54</accession>
<dbReference type="RefSeq" id="WP_149770240.1">
    <property type="nucleotide sequence ID" value="NZ_VDFQ02000004.1"/>
</dbReference>
<evidence type="ECO:0000256" key="6">
    <source>
        <dbReference type="SAM" id="MobiDB-lite"/>
    </source>
</evidence>
<dbReference type="AlphaFoldDB" id="A0A5Q6RW54"/>
<evidence type="ECO:0000256" key="1">
    <source>
        <dbReference type="ARBA" id="ARBA00008777"/>
    </source>
</evidence>
<evidence type="ECO:0000313" key="7">
    <source>
        <dbReference type="EMBL" id="KAA1422289.1"/>
    </source>
</evidence>
<dbReference type="GO" id="GO:0022625">
    <property type="term" value="C:cytosolic large ribosomal subunit"/>
    <property type="evidence" value="ECO:0007669"/>
    <property type="project" value="TreeGrafter"/>
</dbReference>
<dbReference type="HAMAP" id="MF_01368">
    <property type="entry name" value="Ribosomal_bL17"/>
    <property type="match status" value="1"/>
</dbReference>
<dbReference type="Pfam" id="PF01196">
    <property type="entry name" value="Ribosomal_L17"/>
    <property type="match status" value="1"/>
</dbReference>
<sequence>MPTPTKGPRLGGSPAHQRLILANLATSLFEHGRITTTEAKAKRLRPYAESLITRAKVDTVANRRQVVKVIRDKEILHVLFTEIAPKYTTRPGGYTRITKIGPRKGDNAPMAVIELVEEKDFSVTTKTPKKKAAKTEAAPVAESADEVKDQIAAADEAETETTTDEAVVEAPADEAAAETTEGDADKA</sequence>
<dbReference type="GO" id="GO:0003735">
    <property type="term" value="F:structural constituent of ribosome"/>
    <property type="evidence" value="ECO:0007669"/>
    <property type="project" value="InterPro"/>
</dbReference>
<dbReference type="Proteomes" id="UP000307768">
    <property type="component" value="Unassembled WGS sequence"/>
</dbReference>
<dbReference type="InterPro" id="IPR036373">
    <property type="entry name" value="Ribosomal_bL17_sf"/>
</dbReference>
<dbReference type="PANTHER" id="PTHR14413:SF16">
    <property type="entry name" value="LARGE RIBOSOMAL SUBUNIT PROTEIN BL17M"/>
    <property type="match status" value="1"/>
</dbReference>
<reference evidence="7 8" key="1">
    <citation type="submission" date="2019-09" db="EMBL/GenBank/DDBJ databases">
        <title>Mumia zhuanghuii sp. nov. isolated from the intestinal contents of plateau pika (Ochotona curzoniae) in the Qinghai-Tibet plateau of China.</title>
        <authorList>
            <person name="Tian Z."/>
        </authorList>
    </citation>
    <scope>NUCLEOTIDE SEQUENCE [LARGE SCALE GENOMIC DNA]</scope>
    <source>
        <strain evidence="8">350</strain>
    </source>
</reference>
<evidence type="ECO:0000256" key="5">
    <source>
        <dbReference type="RuleBase" id="RU000660"/>
    </source>
</evidence>
<keyword evidence="3 4" id="KW-0687">Ribonucleoprotein</keyword>
<evidence type="ECO:0000256" key="2">
    <source>
        <dbReference type="ARBA" id="ARBA00022980"/>
    </source>
</evidence>
<proteinExistence type="inferred from homology"/>
<dbReference type="PANTHER" id="PTHR14413">
    <property type="entry name" value="RIBOSOMAL PROTEIN L17"/>
    <property type="match status" value="1"/>
</dbReference>
<evidence type="ECO:0000313" key="8">
    <source>
        <dbReference type="Proteomes" id="UP000307768"/>
    </source>
</evidence>
<dbReference type="SUPFAM" id="SSF64263">
    <property type="entry name" value="Prokaryotic ribosomal protein L17"/>
    <property type="match status" value="1"/>
</dbReference>
<dbReference type="PROSITE" id="PS01167">
    <property type="entry name" value="RIBOSOMAL_L17"/>
    <property type="match status" value="1"/>
</dbReference>
<dbReference type="NCBIfam" id="TIGR00059">
    <property type="entry name" value="L17"/>
    <property type="match status" value="1"/>
</dbReference>
<dbReference type="Gene3D" id="3.90.1030.10">
    <property type="entry name" value="Ribosomal protein L17"/>
    <property type="match status" value="1"/>
</dbReference>
<name>A0A5Q6RW54_9ACTN</name>